<reference evidence="1 2" key="1">
    <citation type="submission" date="2024-01" db="EMBL/GenBank/DDBJ databases">
        <title>Description of Olsenella sp. nov., isolated from pig feces.</title>
        <authorList>
            <person name="Chang Y.-H."/>
        </authorList>
    </citation>
    <scope>NUCLEOTIDE SEQUENCE [LARGE SCALE GENOMIC DNA]</scope>
    <source>
        <strain evidence="1 2">YH-ols2223</strain>
    </source>
</reference>
<accession>A0ABU7R891</accession>
<evidence type="ECO:0000313" key="2">
    <source>
        <dbReference type="Proteomes" id="UP001332931"/>
    </source>
</evidence>
<gene>
    <name evidence="1" type="ORF">VXJ25_02190</name>
</gene>
<dbReference type="Pfam" id="PF09338">
    <property type="entry name" value="Gly_reductase"/>
    <property type="match status" value="1"/>
</dbReference>
<evidence type="ECO:0000313" key="1">
    <source>
        <dbReference type="EMBL" id="MEE6146810.1"/>
    </source>
</evidence>
<sequence length="426" mass="46107">MRLEEDLIHIKNVDVGETCEVRDGVLYVSPEEVKQAIMQDSKVTDVTVDFARPGEHVRIIPIKDIIEPRYKEGRPGFPGVTSKYVQAGDGKVSVLKGAAVVTVGDVVGFQEGVVDMWGEGAKWTPFSKTYNIVVDIKTVDGLEPHERETVMRLAGLRAAECVGQAAKGVEPDETKVFELGTLAEESAKYPDLPKVAYVEMTISQGLLHDVYFYGCDAKLLLPTWLHPNEELDNAVVSGNCVAACDKITTYQHQNNSLIEDLYAQHGKTINYIGNILSPELTTLDGKFRTCDYTAKLCCELGADGVIVSEEGYGNPDSDLVMIAKRLEDKGVKTTLVTDECTGWDGKSQALADTSKEAVAVVSTGNVSKVVHLGVPDKVLGDPLAVQTLAGGWQGCIDEEGNITVELNAVIGSTSEIGYHNCTVELL</sequence>
<organism evidence="1 2">
    <name type="scientific">Olsenella absiana</name>
    <dbReference type="NCBI Taxonomy" id="3115222"/>
    <lineage>
        <taxon>Bacteria</taxon>
        <taxon>Bacillati</taxon>
        <taxon>Actinomycetota</taxon>
        <taxon>Coriobacteriia</taxon>
        <taxon>Coriobacteriales</taxon>
        <taxon>Atopobiaceae</taxon>
        <taxon>Olsenella</taxon>
    </lineage>
</organism>
<dbReference type="RefSeq" id="WP_330957577.1">
    <property type="nucleotide sequence ID" value="NZ_JAZGJQ010000002.1"/>
</dbReference>
<keyword evidence="2" id="KW-1185">Reference proteome</keyword>
<protein>
    <submittedName>
        <fullName evidence="1">Glycine/sarcosine/betaine reductase component B subunit</fullName>
    </submittedName>
</protein>
<name>A0ABU7R891_9ACTN</name>
<comment type="caution">
    <text evidence="1">The sequence shown here is derived from an EMBL/GenBank/DDBJ whole genome shotgun (WGS) entry which is preliminary data.</text>
</comment>
<proteinExistence type="predicted"/>
<dbReference type="EMBL" id="JAZGJQ010000002">
    <property type="protein sequence ID" value="MEE6146810.1"/>
    <property type="molecule type" value="Genomic_DNA"/>
</dbReference>
<dbReference type="Proteomes" id="UP001332931">
    <property type="component" value="Unassembled WGS sequence"/>
</dbReference>
<dbReference type="InterPro" id="IPR015417">
    <property type="entry name" value="Gly_reductase_pB_sua/b"/>
</dbReference>